<accession>A0ABW9G494</accession>
<dbReference type="Proteomes" id="UP001629953">
    <property type="component" value="Unassembled WGS sequence"/>
</dbReference>
<dbReference type="InterPro" id="IPR017087">
    <property type="entry name" value="UCP037004"/>
</dbReference>
<comment type="caution">
    <text evidence="2">The sequence shown here is derived from an EMBL/GenBank/DDBJ whole genome shotgun (WGS) entry which is preliminary data.</text>
</comment>
<dbReference type="EMBL" id="JBEQCT010000001">
    <property type="protein sequence ID" value="MFM2483846.1"/>
    <property type="molecule type" value="Genomic_DNA"/>
</dbReference>
<dbReference type="InterPro" id="IPR013560">
    <property type="entry name" value="DUF1722"/>
</dbReference>
<organism evidence="2 3">
    <name type="scientific">Celerinatantimonas yamalensis</name>
    <dbReference type="NCBI Taxonomy" id="559956"/>
    <lineage>
        <taxon>Bacteria</taxon>
        <taxon>Pseudomonadati</taxon>
        <taxon>Pseudomonadota</taxon>
        <taxon>Gammaproteobacteria</taxon>
        <taxon>Celerinatantimonadaceae</taxon>
        <taxon>Celerinatantimonas</taxon>
    </lineage>
</organism>
<sequence>MSDTDQPLNEVIKPRLGVSACTIGEKVRFDGGHKQSEFLLKELAQWVTFVPFCPEVKAGLGVPRPAIRLASIDGQLRVIGSKKADLDVTDALVFASDELVEQASDLTGFVFCAKSPSCGMERVKVYLQSGDPLAQTQSGIFADKLMKCYPAMPCEETGRLNDQLLRESFLCRLFSYARWQTICQNGLTAAMLLDFHQRHKMLLMAHSERHYRQAGPMLSDLKAQPLTELAERYIQLVMDGLRVVATRKKHTNVLMHLQGYFKKNLEKVDKSALTEMILRYQQGLLPLTAPLEMLKHHLRHYPDSYLQLQYYFQPYPEALRVQSVI</sequence>
<dbReference type="PIRSF" id="PIRSF037004">
    <property type="entry name" value="UCP037004"/>
    <property type="match status" value="1"/>
</dbReference>
<proteinExistence type="predicted"/>
<evidence type="ECO:0000313" key="3">
    <source>
        <dbReference type="Proteomes" id="UP001629953"/>
    </source>
</evidence>
<evidence type="ECO:0000313" key="2">
    <source>
        <dbReference type="EMBL" id="MFM2483846.1"/>
    </source>
</evidence>
<dbReference type="Pfam" id="PF08349">
    <property type="entry name" value="DUF1722"/>
    <property type="match status" value="1"/>
</dbReference>
<reference evidence="2 3" key="1">
    <citation type="journal article" date="2013" name="Int. J. Syst. Evol. Microbiol.">
        <title>Celerinatantimonas yamalensis sp. nov., a cold-adapted diazotrophic bacterium from a cold permafrost brine.</title>
        <authorList>
            <person name="Shcherbakova V."/>
            <person name="Chuvilskaya N."/>
            <person name="Rivkina E."/>
            <person name="Demidov N."/>
            <person name="Uchaeva V."/>
            <person name="Suetin S."/>
            <person name="Suzina N."/>
            <person name="Gilichinsky D."/>
        </authorList>
    </citation>
    <scope>NUCLEOTIDE SEQUENCE [LARGE SCALE GENOMIC DNA]</scope>
    <source>
        <strain evidence="2 3">C7</strain>
    </source>
</reference>
<dbReference type="RefSeq" id="WP_408622000.1">
    <property type="nucleotide sequence ID" value="NZ_JBEQCT010000001.1"/>
</dbReference>
<dbReference type="InterPro" id="IPR007553">
    <property type="entry name" value="2-thiour_desulf"/>
</dbReference>
<dbReference type="Pfam" id="PF04463">
    <property type="entry name" value="2-thiour_desulf"/>
    <property type="match status" value="1"/>
</dbReference>
<dbReference type="PANTHER" id="PTHR30087">
    <property type="entry name" value="INNER MEMBRANE PROTEIN"/>
    <property type="match status" value="1"/>
</dbReference>
<evidence type="ECO:0000259" key="1">
    <source>
        <dbReference type="Pfam" id="PF08349"/>
    </source>
</evidence>
<feature type="domain" description="DUF1722" evidence="1">
    <location>
        <begin position="200"/>
        <end position="316"/>
    </location>
</feature>
<protein>
    <submittedName>
        <fullName evidence="2">DUF1722 domain-containing protein</fullName>
    </submittedName>
</protein>
<dbReference type="PANTHER" id="PTHR30087:SF0">
    <property type="entry name" value="INNER MEMBRANE PROTEIN"/>
    <property type="match status" value="1"/>
</dbReference>
<name>A0ABW9G494_9GAMM</name>
<gene>
    <name evidence="2" type="ORF">ABUE30_01990</name>
</gene>
<keyword evidence="3" id="KW-1185">Reference proteome</keyword>